<keyword evidence="5 10" id="KW-0732">Signal</keyword>
<protein>
    <recommendedName>
        <fullName evidence="10">NAD(P)(+)--arginine ADP-ribosyltransferase</fullName>
        <ecNumber evidence="10">2.4.2.31</ecNumber>
    </recommendedName>
    <alternativeName>
        <fullName evidence="10">Mono(ADP-ribosyl)transferase</fullName>
    </alternativeName>
</protein>
<dbReference type="PANTHER" id="PTHR10339:SF19">
    <property type="entry name" value="GPI-LINKED NAD(P)(+)--ARGININE ADP-RIBOSYLTRANSFERASE 1"/>
    <property type="match status" value="1"/>
</dbReference>
<dbReference type="Gene3D" id="3.90.176.10">
    <property type="entry name" value="Toxin ADP-ribosyltransferase, Chain A, domain 1"/>
    <property type="match status" value="1"/>
</dbReference>
<evidence type="ECO:0000256" key="3">
    <source>
        <dbReference type="ARBA" id="ARBA00022679"/>
    </source>
</evidence>
<dbReference type="AlphaFoldDB" id="A0A7K9X6U3"/>
<dbReference type="PROSITE" id="PS01291">
    <property type="entry name" value="ART"/>
    <property type="match status" value="1"/>
</dbReference>
<keyword evidence="2 10" id="KW-0328">Glycosyltransferase</keyword>
<gene>
    <name evidence="11" type="primary">Madprt</name>
    <name evidence="11" type="ORF">PSOCRE_R14209</name>
</gene>
<dbReference type="GO" id="GO:0005615">
    <property type="term" value="C:extracellular space"/>
    <property type="evidence" value="ECO:0007669"/>
    <property type="project" value="UniProtKB-ARBA"/>
</dbReference>
<keyword evidence="12" id="KW-1185">Reference proteome</keyword>
<feature type="non-terminal residue" evidence="11">
    <location>
        <position position="294"/>
    </location>
</feature>
<proteinExistence type="inferred from homology"/>
<evidence type="ECO:0000313" key="12">
    <source>
        <dbReference type="Proteomes" id="UP000587472"/>
    </source>
</evidence>
<evidence type="ECO:0000256" key="9">
    <source>
        <dbReference type="ARBA" id="ARBA00047597"/>
    </source>
</evidence>
<name>A0A7K9X6U3_9GRUI</name>
<evidence type="ECO:0000256" key="1">
    <source>
        <dbReference type="ARBA" id="ARBA00009558"/>
    </source>
</evidence>
<feature type="signal peptide" evidence="10">
    <location>
        <begin position="1"/>
        <end position="16"/>
    </location>
</feature>
<dbReference type="Pfam" id="PF01129">
    <property type="entry name" value="ART"/>
    <property type="match status" value="1"/>
</dbReference>
<dbReference type="GO" id="GO:0106274">
    <property type="term" value="F:NAD+-protein-arginine ADP-ribosyltransferase activity"/>
    <property type="evidence" value="ECO:0007669"/>
    <property type="project" value="UniProtKB-EC"/>
</dbReference>
<dbReference type="EC" id="2.4.2.31" evidence="10"/>
<feature type="non-terminal residue" evidence="11">
    <location>
        <position position="1"/>
    </location>
</feature>
<dbReference type="Proteomes" id="UP000587472">
    <property type="component" value="Unassembled WGS sequence"/>
</dbReference>
<evidence type="ECO:0000313" key="11">
    <source>
        <dbReference type="EMBL" id="NXI93144.1"/>
    </source>
</evidence>
<dbReference type="InterPro" id="IPR000768">
    <property type="entry name" value="ART"/>
</dbReference>
<evidence type="ECO:0000256" key="2">
    <source>
        <dbReference type="ARBA" id="ARBA00022676"/>
    </source>
</evidence>
<dbReference type="PRINTS" id="PR00970">
    <property type="entry name" value="RIBTRNSFRASE"/>
</dbReference>
<dbReference type="EMBL" id="VWZZ01002392">
    <property type="protein sequence ID" value="NXI93144.1"/>
    <property type="molecule type" value="Genomic_DNA"/>
</dbReference>
<dbReference type="GO" id="GO:0016779">
    <property type="term" value="F:nucleotidyltransferase activity"/>
    <property type="evidence" value="ECO:0007669"/>
    <property type="project" value="UniProtKB-KW"/>
</dbReference>
<dbReference type="SUPFAM" id="SSF56399">
    <property type="entry name" value="ADP-ribosylation"/>
    <property type="match status" value="1"/>
</dbReference>
<dbReference type="GO" id="GO:0044194">
    <property type="term" value="C:cytolytic granule"/>
    <property type="evidence" value="ECO:0007669"/>
    <property type="project" value="UniProtKB-ARBA"/>
</dbReference>
<dbReference type="GO" id="GO:0046677">
    <property type="term" value="P:response to antibiotic"/>
    <property type="evidence" value="ECO:0007669"/>
    <property type="project" value="UniProtKB-ARBA"/>
</dbReference>
<comment type="caution">
    <text evidence="11">The sequence shown here is derived from an EMBL/GenBank/DDBJ whole genome shotgun (WGS) entry which is preliminary data.</text>
</comment>
<organism evidence="11 12">
    <name type="scientific">Psophia crepitans</name>
    <name type="common">common trumpeter</name>
    <dbReference type="NCBI Taxonomy" id="54359"/>
    <lineage>
        <taxon>Eukaryota</taxon>
        <taxon>Metazoa</taxon>
        <taxon>Chordata</taxon>
        <taxon>Craniata</taxon>
        <taxon>Vertebrata</taxon>
        <taxon>Euteleostomi</taxon>
        <taxon>Archelosauria</taxon>
        <taxon>Archosauria</taxon>
        <taxon>Dinosauria</taxon>
        <taxon>Saurischia</taxon>
        <taxon>Theropoda</taxon>
        <taxon>Coelurosauria</taxon>
        <taxon>Aves</taxon>
        <taxon>Neognathae</taxon>
        <taxon>Neoaves</taxon>
        <taxon>Gruiformes</taxon>
        <taxon>Psophiidae</taxon>
        <taxon>Psophia</taxon>
    </lineage>
</organism>
<dbReference type="PROSITE" id="PS51996">
    <property type="entry name" value="TR_MART"/>
    <property type="match status" value="1"/>
</dbReference>
<dbReference type="FunFam" id="3.90.176.10:FF:000001">
    <property type="entry name" value="NAD(P)(+)--arginine ADP-ribosyltransferase"/>
    <property type="match status" value="1"/>
</dbReference>
<keyword evidence="4" id="KW-0548">Nucleotidyltransferase</keyword>
<keyword evidence="3 10" id="KW-0808">Transferase</keyword>
<dbReference type="InterPro" id="IPR050999">
    <property type="entry name" value="ADP-ribosyltransferase_ARG"/>
</dbReference>
<accession>A0A7K9X6U3</accession>
<evidence type="ECO:0000256" key="8">
    <source>
        <dbReference type="ARBA" id="ARBA00023157"/>
    </source>
</evidence>
<feature type="chain" id="PRO_5029941660" description="NAD(P)(+)--arginine ADP-ribosyltransferase" evidence="10">
    <location>
        <begin position="17"/>
        <end position="294"/>
    </location>
</feature>
<evidence type="ECO:0000256" key="5">
    <source>
        <dbReference type="ARBA" id="ARBA00022729"/>
    </source>
</evidence>
<keyword evidence="7 10" id="KW-0520">NAD</keyword>
<dbReference type="PANTHER" id="PTHR10339">
    <property type="entry name" value="ADP-RIBOSYLTRANSFERASE"/>
    <property type="match status" value="1"/>
</dbReference>
<evidence type="ECO:0000256" key="7">
    <source>
        <dbReference type="ARBA" id="ARBA00023027"/>
    </source>
</evidence>
<comment type="catalytic activity">
    <reaction evidence="9 10">
        <text>L-arginyl-[protein] + NAD(+) = N(omega)-(ADP-D-ribosyl)-L-arginyl-[protein] + nicotinamide + H(+)</text>
        <dbReference type="Rhea" id="RHEA:19149"/>
        <dbReference type="Rhea" id="RHEA-COMP:10532"/>
        <dbReference type="Rhea" id="RHEA-COMP:15087"/>
        <dbReference type="ChEBI" id="CHEBI:15378"/>
        <dbReference type="ChEBI" id="CHEBI:17154"/>
        <dbReference type="ChEBI" id="CHEBI:29965"/>
        <dbReference type="ChEBI" id="CHEBI:57540"/>
        <dbReference type="ChEBI" id="CHEBI:142554"/>
        <dbReference type="EC" id="2.4.2.31"/>
    </reaction>
</comment>
<keyword evidence="6 10" id="KW-0521">NADP</keyword>
<evidence type="ECO:0000256" key="10">
    <source>
        <dbReference type="RuleBase" id="RU361228"/>
    </source>
</evidence>
<keyword evidence="8" id="KW-1015">Disulfide bond</keyword>
<comment type="similarity">
    <text evidence="1 10">Belongs to the Arg-specific ADP-ribosyltransferase family.</text>
</comment>
<evidence type="ECO:0000256" key="4">
    <source>
        <dbReference type="ARBA" id="ARBA00022695"/>
    </source>
</evidence>
<reference evidence="11 12" key="1">
    <citation type="submission" date="2019-09" db="EMBL/GenBank/DDBJ databases">
        <title>Bird 10,000 Genomes (B10K) Project - Family phase.</title>
        <authorList>
            <person name="Zhang G."/>
        </authorList>
    </citation>
    <scope>NUCLEOTIDE SEQUENCE [LARGE SCALE GENOMIC DNA]</scope>
    <source>
        <strain evidence="11">B10K-DU-001-60</strain>
        <tissue evidence="11">Muscle</tissue>
    </source>
</reference>
<sequence length="294" mass="33580">MEHLALGLVLLSGTLAAASPRHRRDLKPMQDLDMAPSSFDDQYQGCSRTMQEELAEFNRTEFANDVYAKAWTEAAAEWRRREGHVPLPPAMRPEQAVALLAYTQHGPLYQQFNTAVRAAGRSREEYLGTFRFKVLHFLLSEALRVLWEAQLHQCHHVYRGVGDIRFTARHHQSIRFGQFTSTSLREDTAQNFGQDTFFSVETCYGIPIRDFSFYPEEEEVLIPPFEIFKVISVTQKVDSTFIQLRSQGANSTYNCEWVKEKRCKNEPCIFNAGRSVPGDPPRLWGFLLAAAALA</sequence>
<evidence type="ECO:0000256" key="6">
    <source>
        <dbReference type="ARBA" id="ARBA00022857"/>
    </source>
</evidence>
<dbReference type="GO" id="GO:0003950">
    <property type="term" value="F:NAD+ poly-ADP-ribosyltransferase activity"/>
    <property type="evidence" value="ECO:0007669"/>
    <property type="project" value="UniProtKB-ARBA"/>
</dbReference>